<feature type="compositionally biased region" description="Basic and acidic residues" evidence="1">
    <location>
        <begin position="147"/>
        <end position="163"/>
    </location>
</feature>
<evidence type="ECO:0000256" key="1">
    <source>
        <dbReference type="SAM" id="MobiDB-lite"/>
    </source>
</evidence>
<feature type="compositionally biased region" description="Basic and acidic residues" evidence="1">
    <location>
        <begin position="183"/>
        <end position="194"/>
    </location>
</feature>
<evidence type="ECO:0000259" key="2">
    <source>
        <dbReference type="Pfam" id="PF26239"/>
    </source>
</evidence>
<evidence type="ECO:0000313" key="3">
    <source>
        <dbReference type="EMBL" id="KPN29699.1"/>
    </source>
</evidence>
<organism evidence="3 4">
    <name type="scientific">Halolamina pelagica</name>
    <dbReference type="NCBI Taxonomy" id="699431"/>
    <lineage>
        <taxon>Archaea</taxon>
        <taxon>Methanobacteriati</taxon>
        <taxon>Methanobacteriota</taxon>
        <taxon>Stenosarchaea group</taxon>
        <taxon>Halobacteria</taxon>
        <taxon>Halobacteriales</taxon>
        <taxon>Haloferacaceae</taxon>
    </lineage>
</organism>
<dbReference type="OrthoDB" id="267121at2157"/>
<dbReference type="AlphaFoldDB" id="A0A0N8HZJ7"/>
<feature type="region of interest" description="Disordered" evidence="1">
    <location>
        <begin position="127"/>
        <end position="166"/>
    </location>
</feature>
<feature type="region of interest" description="Disordered" evidence="1">
    <location>
        <begin position="183"/>
        <end position="202"/>
    </location>
</feature>
<feature type="domain" description="DUF8054" evidence="2">
    <location>
        <begin position="11"/>
        <end position="75"/>
    </location>
</feature>
<accession>A0A0N8HZJ7</accession>
<proteinExistence type="predicted"/>
<feature type="domain" description="DUF8054" evidence="2">
    <location>
        <begin position="91"/>
        <end position="197"/>
    </location>
</feature>
<sequence length="202" mass="21240">MTGPGAADLEIPRGRLVRSRVGVASALRAAFSRELTGYARIEPDSLLADGEPGVITFAEGVPRAAYCERSAGRGERGGDSHELGRGDRPVGSDSRGVDALAALAGPGPCSVELYELPADTLVTVHDAPEFSVPPGAPAEQLADDPALADRTRERAPDDAHDGDASALESFLEDEERIAAIQKEARAEAEQRAEEWGLDGELE</sequence>
<protein>
    <recommendedName>
        <fullName evidence="2">DUF8054 domain-containing protein</fullName>
    </recommendedName>
</protein>
<feature type="compositionally biased region" description="Basic and acidic residues" evidence="1">
    <location>
        <begin position="70"/>
        <end position="90"/>
    </location>
</feature>
<reference evidence="4" key="1">
    <citation type="submission" date="2013-11" db="EMBL/GenBank/DDBJ databases">
        <authorList>
            <person name="Hoang H.T."/>
            <person name="Killian M.L."/>
            <person name="Madson D.M."/>
            <person name="Arruda P.H.E."/>
            <person name="Sun D."/>
            <person name="Schwartz K.J."/>
            <person name="Yoon K."/>
        </authorList>
    </citation>
    <scope>NUCLEOTIDE SEQUENCE [LARGE SCALE GENOMIC DNA]</scope>
    <source>
        <strain evidence="4">CDK2</strain>
    </source>
</reference>
<keyword evidence="4" id="KW-1185">Reference proteome</keyword>
<dbReference type="Proteomes" id="UP000050535">
    <property type="component" value="Unassembled WGS sequence"/>
</dbReference>
<comment type="caution">
    <text evidence="3">The sequence shown here is derived from an EMBL/GenBank/DDBJ whole genome shotgun (WGS) entry which is preliminary data.</text>
</comment>
<feature type="region of interest" description="Disordered" evidence="1">
    <location>
        <begin position="68"/>
        <end position="93"/>
    </location>
</feature>
<dbReference type="EMBL" id="LGUC01000001">
    <property type="protein sequence ID" value="KPN29699.1"/>
    <property type="molecule type" value="Genomic_DNA"/>
</dbReference>
<gene>
    <name evidence="3" type="ORF">SY89_00414</name>
</gene>
<dbReference type="Pfam" id="PF26239">
    <property type="entry name" value="DUF8054"/>
    <property type="match status" value="2"/>
</dbReference>
<dbReference type="STRING" id="699431.SY89_00414"/>
<dbReference type="RefSeq" id="WP_054582930.1">
    <property type="nucleotide sequence ID" value="NZ_LGUC01000001.1"/>
</dbReference>
<name>A0A0N8HZJ7_9EURY</name>
<evidence type="ECO:0000313" key="4">
    <source>
        <dbReference type="Proteomes" id="UP000050535"/>
    </source>
</evidence>
<dbReference type="InterPro" id="IPR058367">
    <property type="entry name" value="DUF8054"/>
</dbReference>